<comment type="caution">
    <text evidence="2">The sequence shown here is derived from an EMBL/GenBank/DDBJ whole genome shotgun (WGS) entry which is preliminary data.</text>
</comment>
<sequence>MEQTKRKSVQRSILSLEKIPRHRMWTKIGPHSIVVAISPSPLSSLNRVRVVGKKSQCPFGKTAPIEPPRTAHQDTLGNKQLQCPARQPDFLVWPVRSEICRCLHRGSPPPAPPPTPIEKTPQPQSAPPSPRPAERRHQTSLKFNLKTQGGCEVREDSRSYLGLPHLIKQFVKACLAYIDNSSRHAVTAPQPPLIDLLAGSLLLLRRSVHNKSAELAPQREIRGPAGTVGGGAGEMRSRARHDGDRTHPSESFATVEAAMTEFVSGQTGVISAKFIKIVIYLCKSPAETQQNAFWPPDFSGNTPALPTVENKPKIALLKSSKLCVGRVTLVTLNSDVSICSRAKTPPLFSGSLLELRKRRSGGGEKARGMPAHPGNKGKSGTLLGPTKPAGEGGIRRVWLNTETGGYKRMGTKTQGWNEISNVFTLEQGKTGMRGVSHRGSLGAELFSKSNIPKDFNLESLQISGIWRPSTTALSVGKGRDRERDEDVLRIPEICNSLDCKMKLKVGTSPGRDRAETENRRATPENAARPNDGQD</sequence>
<reference evidence="2" key="1">
    <citation type="journal article" date="2020" name="J Insects Food Feed">
        <title>The yellow mealworm (Tenebrio molitor) genome: a resource for the emerging insects as food and feed industry.</title>
        <authorList>
            <person name="Eriksson T."/>
            <person name="Andere A."/>
            <person name="Kelstrup H."/>
            <person name="Emery V."/>
            <person name="Picard C."/>
        </authorList>
    </citation>
    <scope>NUCLEOTIDE SEQUENCE</scope>
    <source>
        <strain evidence="2">Stoneville</strain>
        <tissue evidence="2">Whole head</tissue>
    </source>
</reference>
<reference evidence="2" key="2">
    <citation type="submission" date="2021-08" db="EMBL/GenBank/DDBJ databases">
        <authorList>
            <person name="Eriksson T."/>
        </authorList>
    </citation>
    <scope>NUCLEOTIDE SEQUENCE</scope>
    <source>
        <strain evidence="2">Stoneville</strain>
        <tissue evidence="2">Whole head</tissue>
    </source>
</reference>
<gene>
    <name evidence="2" type="ORF">GEV33_009870</name>
</gene>
<protein>
    <submittedName>
        <fullName evidence="2">Uncharacterized protein</fullName>
    </submittedName>
</protein>
<keyword evidence="3" id="KW-1185">Reference proteome</keyword>
<feature type="region of interest" description="Disordered" evidence="1">
    <location>
        <begin position="503"/>
        <end position="534"/>
    </location>
</feature>
<dbReference type="Proteomes" id="UP000719412">
    <property type="component" value="Unassembled WGS sequence"/>
</dbReference>
<dbReference type="AlphaFoldDB" id="A0A8J6H6Q0"/>
<feature type="compositionally biased region" description="Basic and acidic residues" evidence="1">
    <location>
        <begin position="510"/>
        <end position="522"/>
    </location>
</feature>
<evidence type="ECO:0000313" key="2">
    <source>
        <dbReference type="EMBL" id="KAH0812920.1"/>
    </source>
</evidence>
<feature type="region of interest" description="Disordered" evidence="1">
    <location>
        <begin position="221"/>
        <end position="248"/>
    </location>
</feature>
<name>A0A8J6H6Q0_TENMO</name>
<evidence type="ECO:0000256" key="1">
    <source>
        <dbReference type="SAM" id="MobiDB-lite"/>
    </source>
</evidence>
<feature type="compositionally biased region" description="Basic and acidic residues" evidence="1">
    <location>
        <begin position="235"/>
        <end position="248"/>
    </location>
</feature>
<feature type="compositionally biased region" description="Pro residues" evidence="1">
    <location>
        <begin position="107"/>
        <end position="116"/>
    </location>
</feature>
<dbReference type="EMBL" id="JABDTM020025712">
    <property type="protein sequence ID" value="KAH0812920.1"/>
    <property type="molecule type" value="Genomic_DNA"/>
</dbReference>
<feature type="region of interest" description="Disordered" evidence="1">
    <location>
        <begin position="359"/>
        <end position="387"/>
    </location>
</feature>
<proteinExistence type="predicted"/>
<evidence type="ECO:0000313" key="3">
    <source>
        <dbReference type="Proteomes" id="UP000719412"/>
    </source>
</evidence>
<accession>A0A8J6H6Q0</accession>
<feature type="region of interest" description="Disordered" evidence="1">
    <location>
        <begin position="106"/>
        <end position="137"/>
    </location>
</feature>
<organism evidence="2 3">
    <name type="scientific">Tenebrio molitor</name>
    <name type="common">Yellow mealworm beetle</name>
    <dbReference type="NCBI Taxonomy" id="7067"/>
    <lineage>
        <taxon>Eukaryota</taxon>
        <taxon>Metazoa</taxon>
        <taxon>Ecdysozoa</taxon>
        <taxon>Arthropoda</taxon>
        <taxon>Hexapoda</taxon>
        <taxon>Insecta</taxon>
        <taxon>Pterygota</taxon>
        <taxon>Neoptera</taxon>
        <taxon>Endopterygota</taxon>
        <taxon>Coleoptera</taxon>
        <taxon>Polyphaga</taxon>
        <taxon>Cucujiformia</taxon>
        <taxon>Tenebrionidae</taxon>
        <taxon>Tenebrio</taxon>
    </lineage>
</organism>